<dbReference type="EMBL" id="OMOJ01000002">
    <property type="protein sequence ID" value="SPF79616.1"/>
    <property type="molecule type" value="Genomic_DNA"/>
</dbReference>
<dbReference type="SUPFAM" id="SSF74650">
    <property type="entry name" value="Galactose mutarotase-like"/>
    <property type="match status" value="1"/>
</dbReference>
<dbReference type="RefSeq" id="WP_108885473.1">
    <property type="nucleotide sequence ID" value="NZ_OMOJ01000002.1"/>
</dbReference>
<dbReference type="GO" id="GO:0033499">
    <property type="term" value="P:galactose catabolic process via UDP-galactose, Leloir pathway"/>
    <property type="evidence" value="ECO:0007669"/>
    <property type="project" value="TreeGrafter"/>
</dbReference>
<dbReference type="GO" id="GO:0030246">
    <property type="term" value="F:carbohydrate binding"/>
    <property type="evidence" value="ECO:0007669"/>
    <property type="project" value="InterPro"/>
</dbReference>
<accession>A0A2R8AUA1</accession>
<evidence type="ECO:0000313" key="5">
    <source>
        <dbReference type="Proteomes" id="UP000244904"/>
    </source>
</evidence>
<dbReference type="GO" id="GO:0005737">
    <property type="term" value="C:cytoplasm"/>
    <property type="evidence" value="ECO:0007669"/>
    <property type="project" value="TreeGrafter"/>
</dbReference>
<sequence>MTQSSIDRFTLESSGATLSILSLGGITQDWQVAGRHVVLGYTDPASYLTHPGTLGVLVGRIANRIGGAGFDLDGTRYQLAANEGRNQLHGGPDGWQRRIWQVDPDGTRALRLSLTSPDGDMGFPGQVKAEVIIALDGHTVTYDMTATPDRPTPISMANHNYYNLSEEGEIWDHRLTIAANGYTPTNDEKIPLGHVAPVAGTRYDYSTPRTLRANDPDLGVTDVNFALTGAAPACTLQSPDGMRLTLTTDQPGLQIYTGQALRPKAPAHGGQSHAPCTGLAIEAQGFPDAVNQQSFPSQICTPDRPYRQITKICIKADVNSGGV</sequence>
<gene>
    <name evidence="4" type="primary">mro</name>
    <name evidence="4" type="ORF">PRI8871_01413</name>
</gene>
<keyword evidence="3" id="KW-0119">Carbohydrate metabolism</keyword>
<keyword evidence="5" id="KW-1185">Reference proteome</keyword>
<dbReference type="PANTHER" id="PTHR10091:SF0">
    <property type="entry name" value="GALACTOSE MUTAROTASE"/>
    <property type="match status" value="1"/>
</dbReference>
<dbReference type="OrthoDB" id="9779408at2"/>
<dbReference type="InterPro" id="IPR047215">
    <property type="entry name" value="Galactose_mutarotase-like"/>
</dbReference>
<comment type="similarity">
    <text evidence="1">Belongs to the aldose epimerase family.</text>
</comment>
<dbReference type="InterPro" id="IPR011013">
    <property type="entry name" value="Gal_mutarotase_sf_dom"/>
</dbReference>
<evidence type="ECO:0000256" key="3">
    <source>
        <dbReference type="ARBA" id="ARBA00023277"/>
    </source>
</evidence>
<dbReference type="GO" id="GO:0004034">
    <property type="term" value="F:aldose 1-epimerase activity"/>
    <property type="evidence" value="ECO:0007669"/>
    <property type="project" value="UniProtKB-EC"/>
</dbReference>
<reference evidence="5" key="1">
    <citation type="submission" date="2018-03" db="EMBL/GenBank/DDBJ databases">
        <authorList>
            <person name="Rodrigo-Torres L."/>
            <person name="Arahal R. D."/>
            <person name="Lucena T."/>
        </authorList>
    </citation>
    <scope>NUCLEOTIDE SEQUENCE [LARGE SCALE GENOMIC DNA]</scope>
    <source>
        <strain evidence="5">CECT 8871</strain>
    </source>
</reference>
<evidence type="ECO:0000313" key="4">
    <source>
        <dbReference type="EMBL" id="SPF79616.1"/>
    </source>
</evidence>
<dbReference type="InterPro" id="IPR014718">
    <property type="entry name" value="GH-type_carb-bd"/>
</dbReference>
<protein>
    <submittedName>
        <fullName evidence="4">Aldose 1-epimerase</fullName>
        <ecNumber evidence="4">5.1.3.3</ecNumber>
    </submittedName>
</protein>
<dbReference type="GO" id="GO:0006006">
    <property type="term" value="P:glucose metabolic process"/>
    <property type="evidence" value="ECO:0007669"/>
    <property type="project" value="TreeGrafter"/>
</dbReference>
<evidence type="ECO:0000256" key="2">
    <source>
        <dbReference type="ARBA" id="ARBA00023235"/>
    </source>
</evidence>
<dbReference type="Gene3D" id="2.70.98.10">
    <property type="match status" value="1"/>
</dbReference>
<dbReference type="EC" id="5.1.3.3" evidence="4"/>
<dbReference type="PANTHER" id="PTHR10091">
    <property type="entry name" value="ALDOSE-1-EPIMERASE"/>
    <property type="match status" value="1"/>
</dbReference>
<dbReference type="InterPro" id="IPR008183">
    <property type="entry name" value="Aldose_1/G6P_1-epimerase"/>
</dbReference>
<dbReference type="CDD" id="cd09019">
    <property type="entry name" value="galactose_mutarotase_like"/>
    <property type="match status" value="1"/>
</dbReference>
<proteinExistence type="inferred from homology"/>
<evidence type="ECO:0000256" key="1">
    <source>
        <dbReference type="ARBA" id="ARBA00006206"/>
    </source>
</evidence>
<organism evidence="4 5">
    <name type="scientific">Pseudoprimorskyibacter insulae</name>
    <dbReference type="NCBI Taxonomy" id="1695997"/>
    <lineage>
        <taxon>Bacteria</taxon>
        <taxon>Pseudomonadati</taxon>
        <taxon>Pseudomonadota</taxon>
        <taxon>Alphaproteobacteria</taxon>
        <taxon>Rhodobacterales</taxon>
        <taxon>Paracoccaceae</taxon>
        <taxon>Pseudoprimorskyibacter</taxon>
    </lineage>
</organism>
<name>A0A2R8AUA1_9RHOB</name>
<dbReference type="Proteomes" id="UP000244904">
    <property type="component" value="Unassembled WGS sequence"/>
</dbReference>
<keyword evidence="2 4" id="KW-0413">Isomerase</keyword>
<dbReference type="AlphaFoldDB" id="A0A2R8AUA1"/>
<dbReference type="Pfam" id="PF01263">
    <property type="entry name" value="Aldose_epim"/>
    <property type="match status" value="1"/>
</dbReference>